<name>A0A846WP76_9ACTN</name>
<dbReference type="InterPro" id="IPR000871">
    <property type="entry name" value="Beta-lactam_class-A"/>
</dbReference>
<reference evidence="2 3" key="1">
    <citation type="submission" date="2020-04" db="EMBL/GenBank/DDBJ databases">
        <title>MicrobeNet Type strains.</title>
        <authorList>
            <person name="Nicholson A.C."/>
        </authorList>
    </citation>
    <scope>NUCLEOTIDE SEQUENCE [LARGE SCALE GENOMIC DNA]</scope>
    <source>
        <strain evidence="2 3">ATCC BAA-14</strain>
    </source>
</reference>
<dbReference type="Gene3D" id="3.40.710.10">
    <property type="entry name" value="DD-peptidase/beta-lactamase superfamily"/>
    <property type="match status" value="1"/>
</dbReference>
<comment type="caution">
    <text evidence="2">The sequence shown here is derived from an EMBL/GenBank/DDBJ whole genome shotgun (WGS) entry which is preliminary data.</text>
</comment>
<dbReference type="GO" id="GO:0030655">
    <property type="term" value="P:beta-lactam antibiotic catabolic process"/>
    <property type="evidence" value="ECO:0007669"/>
    <property type="project" value="InterPro"/>
</dbReference>
<keyword evidence="1" id="KW-0732">Signal</keyword>
<proteinExistence type="predicted"/>
<sequence>MIRTALAAALSAVAASVVAVTGAPAHAAPLGDTARAVELPGRLTAADAYAATRPGHTGIVVIDRVTGATYADRNADTPVWTASTIKLAIATDLLNRARSGAITLSPANRADMHAMLNSSDDEATDRLWFAFAGPDHQTFNRDFRAFGMTSLAPQRGFTEFYPYWGFQKDTPRDLARLVDYVLTRTAPTDRAYLIGEMRGVAPDQQWGIKSLPANLAPGNKNGWSDEQGGSVMNSIRFAGDNQRFVVAIMNNLAGQGGQAQGKVTVSQVARDLLG</sequence>
<dbReference type="Proteomes" id="UP000563898">
    <property type="component" value="Unassembled WGS sequence"/>
</dbReference>
<feature type="signal peptide" evidence="1">
    <location>
        <begin position="1"/>
        <end position="27"/>
    </location>
</feature>
<accession>A0A846WP76</accession>
<dbReference type="GO" id="GO:0046677">
    <property type="term" value="P:response to antibiotic"/>
    <property type="evidence" value="ECO:0007669"/>
    <property type="project" value="InterPro"/>
</dbReference>
<evidence type="ECO:0000313" key="2">
    <source>
        <dbReference type="EMBL" id="NKY03047.1"/>
    </source>
</evidence>
<gene>
    <name evidence="2" type="ORF">HGA05_15865</name>
</gene>
<dbReference type="PANTHER" id="PTHR35333">
    <property type="entry name" value="BETA-LACTAMASE"/>
    <property type="match status" value="1"/>
</dbReference>
<evidence type="ECO:0000313" key="3">
    <source>
        <dbReference type="Proteomes" id="UP000563898"/>
    </source>
</evidence>
<dbReference type="AlphaFoldDB" id="A0A846WP76"/>
<evidence type="ECO:0000256" key="1">
    <source>
        <dbReference type="SAM" id="SignalP"/>
    </source>
</evidence>
<dbReference type="GO" id="GO:0008800">
    <property type="term" value="F:beta-lactamase activity"/>
    <property type="evidence" value="ECO:0007669"/>
    <property type="project" value="InterPro"/>
</dbReference>
<dbReference type="RefSeq" id="WP_035727345.1">
    <property type="nucleotide sequence ID" value="NZ_CP073075.1"/>
</dbReference>
<dbReference type="EMBL" id="JAAXPC010000008">
    <property type="protein sequence ID" value="NKY03047.1"/>
    <property type="molecule type" value="Genomic_DNA"/>
</dbReference>
<dbReference type="InterPro" id="IPR012338">
    <property type="entry name" value="Beta-lactam/transpept-like"/>
</dbReference>
<keyword evidence="2" id="KW-0378">Hydrolase</keyword>
<feature type="chain" id="PRO_5032349720" evidence="1">
    <location>
        <begin position="28"/>
        <end position="274"/>
    </location>
</feature>
<protein>
    <submittedName>
        <fullName evidence="2">Serine hydrolase</fullName>
    </submittedName>
</protein>
<organism evidence="2 3">
    <name type="scientific">Gordonia polyisoprenivorans</name>
    <dbReference type="NCBI Taxonomy" id="84595"/>
    <lineage>
        <taxon>Bacteria</taxon>
        <taxon>Bacillati</taxon>
        <taxon>Actinomycetota</taxon>
        <taxon>Actinomycetes</taxon>
        <taxon>Mycobacteriales</taxon>
        <taxon>Gordoniaceae</taxon>
        <taxon>Gordonia</taxon>
    </lineage>
</organism>
<dbReference type="SUPFAM" id="SSF56601">
    <property type="entry name" value="beta-lactamase/transpeptidase-like"/>
    <property type="match status" value="1"/>
</dbReference>
<dbReference type="PANTHER" id="PTHR35333:SF3">
    <property type="entry name" value="BETA-LACTAMASE-TYPE TRANSPEPTIDASE FOLD CONTAINING PROTEIN"/>
    <property type="match status" value="1"/>
</dbReference>